<dbReference type="PANTHER" id="PTHR30469:SF15">
    <property type="entry name" value="HLYD FAMILY OF SECRETION PROTEINS"/>
    <property type="match status" value="1"/>
</dbReference>
<dbReference type="RefSeq" id="WP_129919706.1">
    <property type="nucleotide sequence ID" value="NZ_SEWE01000004.1"/>
</dbReference>
<proteinExistence type="predicted"/>
<name>A0A4Q5LF31_9BACT</name>
<protein>
    <submittedName>
        <fullName evidence="1">HlyD family efflux transporter periplasmic adaptor subunit</fullName>
    </submittedName>
</protein>
<sequence length="322" mass="34604">MPVFLPPISSSRHPVLRALLLGALLVQACGRPDAGTSDEADAEGEIRARAAVTVGREQTDTVTDVLHLTGLTAYPAKDVLRATTTGYLVAPVPVPGQRVGTGQTVFTLQTKESRTLHLDQITGDPKLRFSGLIRIPSPRGGVMATVDKLAGDYVQDGEQLGTVYDQSRFGFVLDVPVTQLRYVRPGQRCRITLPDGRVLAGQVAEPLPAADVSVQTQRYTIRPVGTVPPLPENLTVTVDLDKTAPQVASTLPRSAVLADETQTSFWVMRLLNDSTAVKVPVQTGPEQDGRVVIRSPQFSPQDRIVLTGNYGLDDTAAVQLSR</sequence>
<keyword evidence="2" id="KW-1185">Reference proteome</keyword>
<gene>
    <name evidence="1" type="ORF">EWM57_03300</name>
</gene>
<dbReference type="GO" id="GO:1990281">
    <property type="term" value="C:efflux pump complex"/>
    <property type="evidence" value="ECO:0007669"/>
    <property type="project" value="TreeGrafter"/>
</dbReference>
<dbReference type="AlphaFoldDB" id="A0A4Q5LF31"/>
<dbReference type="OrthoDB" id="1435302at2"/>
<reference evidence="1 2" key="1">
    <citation type="submission" date="2019-02" db="EMBL/GenBank/DDBJ databases">
        <title>Bacterial novel species isolated from soil.</title>
        <authorList>
            <person name="Jung H.-Y."/>
        </authorList>
    </citation>
    <scope>NUCLEOTIDE SEQUENCE [LARGE SCALE GENOMIC DNA]</scope>
    <source>
        <strain evidence="1 2">1-3-3-3</strain>
    </source>
</reference>
<dbReference type="Gene3D" id="2.40.50.100">
    <property type="match status" value="1"/>
</dbReference>
<dbReference type="GO" id="GO:0015562">
    <property type="term" value="F:efflux transmembrane transporter activity"/>
    <property type="evidence" value="ECO:0007669"/>
    <property type="project" value="TreeGrafter"/>
</dbReference>
<comment type="caution">
    <text evidence="1">The sequence shown here is derived from an EMBL/GenBank/DDBJ whole genome shotgun (WGS) entry which is preliminary data.</text>
</comment>
<dbReference type="Gene3D" id="2.40.420.20">
    <property type="match status" value="1"/>
</dbReference>
<evidence type="ECO:0000313" key="2">
    <source>
        <dbReference type="Proteomes" id="UP000294155"/>
    </source>
</evidence>
<accession>A0A4Q5LF31</accession>
<evidence type="ECO:0000313" key="1">
    <source>
        <dbReference type="EMBL" id="RYU83326.1"/>
    </source>
</evidence>
<organism evidence="1 2">
    <name type="scientific">Hymenobacter persicinus</name>
    <dbReference type="NCBI Taxonomy" id="2025506"/>
    <lineage>
        <taxon>Bacteria</taxon>
        <taxon>Pseudomonadati</taxon>
        <taxon>Bacteroidota</taxon>
        <taxon>Cytophagia</taxon>
        <taxon>Cytophagales</taxon>
        <taxon>Hymenobacteraceae</taxon>
        <taxon>Hymenobacter</taxon>
    </lineage>
</organism>
<dbReference type="Proteomes" id="UP000294155">
    <property type="component" value="Unassembled WGS sequence"/>
</dbReference>
<dbReference type="PANTHER" id="PTHR30469">
    <property type="entry name" value="MULTIDRUG RESISTANCE PROTEIN MDTA"/>
    <property type="match status" value="1"/>
</dbReference>
<dbReference type="EMBL" id="SEWE01000004">
    <property type="protein sequence ID" value="RYU83326.1"/>
    <property type="molecule type" value="Genomic_DNA"/>
</dbReference>